<dbReference type="STRING" id="1349785.GCA_000509405_01890"/>
<dbReference type="OrthoDB" id="5365426at2"/>
<accession>A0A2H1E9C6</accession>
<dbReference type="RefSeq" id="WP_157926226.1">
    <property type="nucleotide sequence ID" value="NZ_BAUG01000012.1"/>
</dbReference>
<dbReference type="Proteomes" id="UP000231564">
    <property type="component" value="Chromosome MARIT"/>
</dbReference>
<dbReference type="KEGG" id="tmar:MARIT_1553"/>
<evidence type="ECO:0000313" key="2">
    <source>
        <dbReference type="Proteomes" id="UP000231564"/>
    </source>
</evidence>
<protein>
    <submittedName>
        <fullName evidence="1">Uncharacterized protein</fullName>
    </submittedName>
</protein>
<name>A0A2H1E9C6_9FLAO</name>
<gene>
    <name evidence="1" type="ORF">MARIT_1553</name>
</gene>
<organism evidence="1 2">
    <name type="scientific">Tenacibaculum maritimum NCIMB 2154</name>
    <dbReference type="NCBI Taxonomy" id="1349785"/>
    <lineage>
        <taxon>Bacteria</taxon>
        <taxon>Pseudomonadati</taxon>
        <taxon>Bacteroidota</taxon>
        <taxon>Flavobacteriia</taxon>
        <taxon>Flavobacteriales</taxon>
        <taxon>Flavobacteriaceae</taxon>
        <taxon>Tenacibaculum</taxon>
    </lineage>
</organism>
<dbReference type="EMBL" id="LT634361">
    <property type="protein sequence ID" value="SFZ82361.1"/>
    <property type="molecule type" value="Genomic_DNA"/>
</dbReference>
<dbReference type="GeneID" id="47723073"/>
<dbReference type="AlphaFoldDB" id="A0A2H1E9C6"/>
<sequence length="338" mass="40120">MKSIFFICKPLEMLGAIEAREQLKLSAPILIIKSDKKDDKTIDFLIKKSGNWGEIIKTKKKSSYGISWLKLTQRLKKENYEYLFTRAFPIASYFVNNLNYNKLYLLDDGNATINIAKEFRDKKSLTKRFSLFKGKNKKGIKYDFVEKVYNLYNIKTEGIVDKVGFYTYYELPKFPNQIVLKNEFKWLKTLKKSSTPQSSNDIYIIGTDIAEANVLGQGNYLITLRKIADKYPNKKLIYIPHGREQENRIEEIRKHINCEIRYNEFNVELDFIFRNEYPTHIVGTITTALITLKLIYQEDIRIDFYNFDDSRIIEDKRDDVNEIYKYQKKYINFIELVY</sequence>
<proteinExistence type="predicted"/>
<reference evidence="1 2" key="1">
    <citation type="submission" date="2016-11" db="EMBL/GenBank/DDBJ databases">
        <authorList>
            <person name="Jaros S."/>
            <person name="Januszkiewicz K."/>
            <person name="Wedrychowicz H."/>
        </authorList>
    </citation>
    <scope>NUCLEOTIDE SEQUENCE [LARGE SCALE GENOMIC DNA]</scope>
    <source>
        <strain evidence="1">NCIMB 2154T</strain>
    </source>
</reference>
<evidence type="ECO:0000313" key="1">
    <source>
        <dbReference type="EMBL" id="SFZ82361.1"/>
    </source>
</evidence>
<keyword evidence="2" id="KW-1185">Reference proteome</keyword>